<dbReference type="Proteomes" id="UP000008311">
    <property type="component" value="Unassembled WGS sequence"/>
</dbReference>
<reference evidence="2" key="1">
    <citation type="journal article" date="2010" name="Nat. Biotechnol.">
        <title>Draft genome sequence of the oilseed species Ricinus communis.</title>
        <authorList>
            <person name="Chan A.P."/>
            <person name="Crabtree J."/>
            <person name="Zhao Q."/>
            <person name="Lorenzi H."/>
            <person name="Orvis J."/>
            <person name="Puiu D."/>
            <person name="Melake-Berhan A."/>
            <person name="Jones K.M."/>
            <person name="Redman J."/>
            <person name="Chen G."/>
            <person name="Cahoon E.B."/>
            <person name="Gedil M."/>
            <person name="Stanke M."/>
            <person name="Haas B.J."/>
            <person name="Wortman J.R."/>
            <person name="Fraser-Liggett C.M."/>
            <person name="Ravel J."/>
            <person name="Rabinowicz P.D."/>
        </authorList>
    </citation>
    <scope>NUCLEOTIDE SEQUENCE [LARGE SCALE GENOMIC DNA]</scope>
    <source>
        <strain evidence="2">cv. Hale</strain>
    </source>
</reference>
<dbReference type="eggNOG" id="ENOG502SAHF">
    <property type="taxonomic scope" value="Eukaryota"/>
</dbReference>
<evidence type="ECO:0000313" key="1">
    <source>
        <dbReference type="EMBL" id="EEF29439.1"/>
    </source>
</evidence>
<name>B9T3Y6_RICCO</name>
<dbReference type="OrthoDB" id="780319at2759"/>
<sequence length="91" mass="10549">MVKLQISNFLLLSKRSYAVATESLNVQPLLSVMRKAQELAAEELAEKKVKDETFWMRDPKTGNWIPESHFGEIDAADLRRKFLSRKEKILD</sequence>
<gene>
    <name evidence="1" type="ORF">RCOM_0417990</name>
</gene>
<protein>
    <recommendedName>
        <fullName evidence="3">Late embryogenesis abundant protein Lea5</fullName>
    </recommendedName>
</protein>
<dbReference type="Pfam" id="PF03242">
    <property type="entry name" value="LEA_3a"/>
    <property type="match status" value="1"/>
</dbReference>
<dbReference type="PANTHER" id="PTHR33509:SF21">
    <property type="entry name" value="OS02G0564600 PROTEIN"/>
    <property type="match status" value="1"/>
</dbReference>
<keyword evidence="2" id="KW-1185">Reference proteome</keyword>
<dbReference type="AlphaFoldDB" id="B9T3Y6"/>
<dbReference type="InterPro" id="IPR004926">
    <property type="entry name" value="LEA_3a"/>
</dbReference>
<evidence type="ECO:0008006" key="3">
    <source>
        <dbReference type="Google" id="ProtNLM"/>
    </source>
</evidence>
<dbReference type="InParanoid" id="B9T3Y6"/>
<accession>B9T3Y6</accession>
<evidence type="ECO:0000313" key="2">
    <source>
        <dbReference type="Proteomes" id="UP000008311"/>
    </source>
</evidence>
<dbReference type="EMBL" id="EQ974441">
    <property type="protein sequence ID" value="EEF29439.1"/>
    <property type="molecule type" value="Genomic_DNA"/>
</dbReference>
<organism evidence="1 2">
    <name type="scientific">Ricinus communis</name>
    <name type="common">Castor bean</name>
    <dbReference type="NCBI Taxonomy" id="3988"/>
    <lineage>
        <taxon>Eukaryota</taxon>
        <taxon>Viridiplantae</taxon>
        <taxon>Streptophyta</taxon>
        <taxon>Embryophyta</taxon>
        <taxon>Tracheophyta</taxon>
        <taxon>Spermatophyta</taxon>
        <taxon>Magnoliopsida</taxon>
        <taxon>eudicotyledons</taxon>
        <taxon>Gunneridae</taxon>
        <taxon>Pentapetalae</taxon>
        <taxon>rosids</taxon>
        <taxon>fabids</taxon>
        <taxon>Malpighiales</taxon>
        <taxon>Euphorbiaceae</taxon>
        <taxon>Acalyphoideae</taxon>
        <taxon>Acalypheae</taxon>
        <taxon>Ricinus</taxon>
    </lineage>
</organism>
<proteinExistence type="predicted"/>
<dbReference type="OMA" id="NTKSCQD"/>
<dbReference type="PANTHER" id="PTHR33509">
    <property type="entry name" value="LATE EMBRYOGENIS ABUNDANT PROTEIN 2-RELATED"/>
    <property type="match status" value="1"/>
</dbReference>